<dbReference type="HAMAP" id="MF_00728">
    <property type="entry name" value="EzrA"/>
    <property type="match status" value="1"/>
</dbReference>
<accession>A0A1I3BVY8</accession>
<comment type="similarity">
    <text evidence="6">Belongs to the EzrA family.</text>
</comment>
<sequence>MKIALIVIIVLVIAAYVASYMMRKRHYQIISDLERQKTQLLNMPVVDDLHEADDLKLTGETETTFKKWKKQWEQIERVSFPSIENELFDAKQAIDQLKLKKANTAEDKARQKMRETKTALTEIQQALKGLLKIEGNNQSRLNQIKSQYQKIRKNLLTQSFSFGPALDALENELTALETEVASFSEITSQGDHMEAKKVLENVETKTQDLREKVAVIPDILKELTEEYPAQLEEIKTGYQKLRDQHYHFPDDRILEDTEKINEQRKQAIQEASKLDITTAQEQLPVLEKEIDRLYSTMEGEIDAYQYVKKNYQTLAEYIEYLTNQNEKLLIEIDRVSQSYQLNHDELEQTKTLKDQLEKIEQRFVYYDDHIQEQTAVYSEIETGFKEDAKKLAAIEEKQKNITAALKELRQEELKIKEQIDQFELNMRGMKRYIEKQHLPGLPPEYVDLFFSVSDRIETLSKEVGRLKINIDEIKKMAELCEEDIDLLMDKTDEMVDSALLTEYMVQYANRYRQTNPQVASAVQKGMDAFYKEYQYREALEIISTALENAEPGAFKKVESEYYEDKQGGNA</sequence>
<comment type="function">
    <text evidence="6">Negative regulator of FtsZ ring formation; modulates the frequency and position of FtsZ ring formation. Inhibits FtsZ ring formation at polar sites. Interacts either with FtsZ or with one of its binding partners to promote depolymerization.</text>
</comment>
<feature type="coiled-coil region" evidence="6">
    <location>
        <begin position="166"/>
        <end position="212"/>
    </location>
</feature>
<dbReference type="AlphaFoldDB" id="A0A1I3BVY8"/>
<name>A0A1I3BVY8_9LACT</name>
<feature type="coiled-coil region" evidence="6">
    <location>
        <begin position="99"/>
        <end position="126"/>
    </location>
</feature>
<evidence type="ECO:0000256" key="4">
    <source>
        <dbReference type="ARBA" id="ARBA00023136"/>
    </source>
</evidence>
<dbReference type="Pfam" id="PF06160">
    <property type="entry name" value="EzrA"/>
    <property type="match status" value="1"/>
</dbReference>
<dbReference type="GO" id="GO:0000917">
    <property type="term" value="P:division septum assembly"/>
    <property type="evidence" value="ECO:0007669"/>
    <property type="project" value="UniProtKB-KW"/>
</dbReference>
<dbReference type="Proteomes" id="UP000198668">
    <property type="component" value="Unassembled WGS sequence"/>
</dbReference>
<feature type="coiled-coil region" evidence="6">
    <location>
        <begin position="391"/>
        <end position="425"/>
    </location>
</feature>
<comment type="subcellular location">
    <subcellularLocation>
        <location evidence="6">Cell membrane</location>
        <topology evidence="6">Single-pass membrane protein</topology>
    </subcellularLocation>
    <text evidence="6">Colocalized with FtsZ to the nascent septal site.</text>
</comment>
<keyword evidence="5 6" id="KW-0717">Septation</keyword>
<keyword evidence="3 6" id="KW-0175">Coiled coil</keyword>
<evidence type="ECO:0000256" key="2">
    <source>
        <dbReference type="ARBA" id="ARBA00022989"/>
    </source>
</evidence>
<keyword evidence="2 6" id="KW-1133">Transmembrane helix</keyword>
<keyword evidence="6" id="KW-0131">Cell cycle</keyword>
<dbReference type="GO" id="GO:0005886">
    <property type="term" value="C:plasma membrane"/>
    <property type="evidence" value="ECO:0007669"/>
    <property type="project" value="UniProtKB-SubCell"/>
</dbReference>
<gene>
    <name evidence="6" type="primary">ezrA</name>
    <name evidence="7" type="ORF">SAMN04489868_11022</name>
</gene>
<dbReference type="OrthoDB" id="1654473at2"/>
<evidence type="ECO:0000313" key="8">
    <source>
        <dbReference type="Proteomes" id="UP000198668"/>
    </source>
</evidence>
<evidence type="ECO:0000256" key="3">
    <source>
        <dbReference type="ARBA" id="ARBA00023054"/>
    </source>
</evidence>
<keyword evidence="6" id="KW-1003">Cell membrane</keyword>
<dbReference type="RefSeq" id="WP_092091935.1">
    <property type="nucleotide sequence ID" value="NZ_FOQE01000010.1"/>
</dbReference>
<protein>
    <recommendedName>
        <fullName evidence="6">Septation ring formation regulator EzrA</fullName>
    </recommendedName>
</protein>
<evidence type="ECO:0000256" key="6">
    <source>
        <dbReference type="HAMAP-Rule" id="MF_00728"/>
    </source>
</evidence>
<feature type="coiled-coil region" evidence="6">
    <location>
        <begin position="456"/>
        <end position="490"/>
    </location>
</feature>
<feature type="topological domain" description="Cytoplasmic" evidence="6">
    <location>
        <begin position="23"/>
        <end position="570"/>
    </location>
</feature>
<feature type="topological domain" description="Extracellular" evidence="6">
    <location>
        <begin position="1"/>
        <end position="3"/>
    </location>
</feature>
<dbReference type="GO" id="GO:0005940">
    <property type="term" value="C:septin ring"/>
    <property type="evidence" value="ECO:0007669"/>
    <property type="project" value="InterPro"/>
</dbReference>
<dbReference type="GO" id="GO:0000921">
    <property type="term" value="P:septin ring assembly"/>
    <property type="evidence" value="ECO:0007669"/>
    <property type="project" value="InterPro"/>
</dbReference>
<proteinExistence type="inferred from homology"/>
<dbReference type="EMBL" id="FOQE01000010">
    <property type="protein sequence ID" value="SFH66340.1"/>
    <property type="molecule type" value="Genomic_DNA"/>
</dbReference>
<evidence type="ECO:0000256" key="1">
    <source>
        <dbReference type="ARBA" id="ARBA00022692"/>
    </source>
</evidence>
<keyword evidence="1 6" id="KW-0812">Transmembrane</keyword>
<keyword evidence="6" id="KW-0132">Cell division</keyword>
<dbReference type="InterPro" id="IPR010379">
    <property type="entry name" value="EzrA"/>
</dbReference>
<evidence type="ECO:0000313" key="7">
    <source>
        <dbReference type="EMBL" id="SFH66340.1"/>
    </source>
</evidence>
<evidence type="ECO:0000256" key="5">
    <source>
        <dbReference type="ARBA" id="ARBA00023210"/>
    </source>
</evidence>
<keyword evidence="4 6" id="KW-0472">Membrane</keyword>
<keyword evidence="8" id="KW-1185">Reference proteome</keyword>
<organism evidence="7 8">
    <name type="scientific">Pisciglobus halotolerans</name>
    <dbReference type="NCBI Taxonomy" id="745365"/>
    <lineage>
        <taxon>Bacteria</taxon>
        <taxon>Bacillati</taxon>
        <taxon>Bacillota</taxon>
        <taxon>Bacilli</taxon>
        <taxon>Lactobacillales</taxon>
        <taxon>Carnobacteriaceae</taxon>
    </lineage>
</organism>
<reference evidence="7 8" key="1">
    <citation type="submission" date="2016-10" db="EMBL/GenBank/DDBJ databases">
        <authorList>
            <person name="de Groot N.N."/>
        </authorList>
    </citation>
    <scope>NUCLEOTIDE SEQUENCE [LARGE SCALE GENOMIC DNA]</scope>
    <source>
        <strain evidence="7 8">DSM 27630</strain>
    </source>
</reference>